<dbReference type="PROSITE" id="PS00455">
    <property type="entry name" value="AMP_BINDING"/>
    <property type="match status" value="1"/>
</dbReference>
<dbReference type="GO" id="GO:0016405">
    <property type="term" value="F:CoA-ligase activity"/>
    <property type="evidence" value="ECO:0007669"/>
    <property type="project" value="TreeGrafter"/>
</dbReference>
<dbReference type="InterPro" id="IPR042099">
    <property type="entry name" value="ANL_N_sf"/>
</dbReference>
<dbReference type="SUPFAM" id="SSF56801">
    <property type="entry name" value="Acetyl-CoA synthetase-like"/>
    <property type="match status" value="1"/>
</dbReference>
<evidence type="ECO:0000256" key="1">
    <source>
        <dbReference type="SAM" id="MobiDB-lite"/>
    </source>
</evidence>
<proteinExistence type="predicted"/>
<dbReference type="InterPro" id="IPR045851">
    <property type="entry name" value="AMP-bd_C_sf"/>
</dbReference>
<feature type="domain" description="AMP-binding enzyme C-terminal" evidence="3">
    <location>
        <begin position="505"/>
        <end position="604"/>
    </location>
</feature>
<gene>
    <name evidence="4" type="ORF">OC842_002652</name>
</gene>
<dbReference type="Pfam" id="PF13193">
    <property type="entry name" value="AMP-binding_C"/>
    <property type="match status" value="1"/>
</dbReference>
<dbReference type="Proteomes" id="UP001176521">
    <property type="component" value="Unassembled WGS sequence"/>
</dbReference>
<dbReference type="Gene3D" id="3.30.300.30">
    <property type="match status" value="1"/>
</dbReference>
<feature type="compositionally biased region" description="Low complexity" evidence="1">
    <location>
        <begin position="629"/>
        <end position="646"/>
    </location>
</feature>
<dbReference type="AlphaFoldDB" id="A0AAN6GFI0"/>
<accession>A0AAN6GFI0</accession>
<sequence>MTIYRSSGPQVEHFPTDLDFYSFFFEYWPPARPDIRGTGVPLLIDDETGLSRTYEDLHARTDALSLGLSRVLRLDAHSTLCLLAPNTVDYLPSLLAAHRLGATVTPANPNLSAREIEHQLRVCGAQAVLVALEEPARSAGVEAARLVGIPMERVVLMPMPARGLGQGRIEAKIDGHWTLDGLVEYGEQILRAEGQRALDQCRYRLPKHQPNSTRTALLSFSSGTSGLPKGVQISHLNPIANILQHTAHMRVPTTRLSGDESGVGRQGEDAHDHVHVPARDRVLGQLPFFHIYGLVVVLSTSLWLGLGVVCVPRFRGTEFLLQTTVRHRVTHWFLVPPIIVKLIKEDAVTRPYLKKGRLGHVKFTMSGAAPLKDELTRAFLDKFPSMRFAQGYGMTETCATVVMSPTDQEYTLGSAGCILANTEARVVRPDGSDAASGEPGELWVRGPQVTMGYLNNEKETQASYLPGGWFRTGDEVVIDDRGLVYVVDRLKEMIKVKGYQVAPAELEGLLLDSKDVFDVGVVGLPDEESGELPLAFVSLSAGALARLKQAAAAAETDRGRQQEQQAKQLIAEGLLELVRANKVRYKHLAGVVIVPEVPKSPAGKILRKELKKLLPSVVPLRGRAKESGEATSGAAASGRLAARSRL</sequence>
<dbReference type="PANTHER" id="PTHR24096:SF422">
    <property type="entry name" value="BCDNA.GH02901"/>
    <property type="match status" value="1"/>
</dbReference>
<reference evidence="4" key="1">
    <citation type="journal article" date="2023" name="PhytoFront">
        <title>Draft Genome Resources of Seven Strains of Tilletia horrida, Causal Agent of Kernel Smut of Rice.</title>
        <authorList>
            <person name="Khanal S."/>
            <person name="Antony Babu S."/>
            <person name="Zhou X.G."/>
        </authorList>
    </citation>
    <scope>NUCLEOTIDE SEQUENCE</scope>
    <source>
        <strain evidence="4">TX3</strain>
    </source>
</reference>
<evidence type="ECO:0000259" key="2">
    <source>
        <dbReference type="Pfam" id="PF00501"/>
    </source>
</evidence>
<dbReference type="PANTHER" id="PTHR24096">
    <property type="entry name" value="LONG-CHAIN-FATTY-ACID--COA LIGASE"/>
    <property type="match status" value="1"/>
</dbReference>
<dbReference type="InterPro" id="IPR020845">
    <property type="entry name" value="AMP-binding_CS"/>
</dbReference>
<evidence type="ECO:0000313" key="4">
    <source>
        <dbReference type="EMBL" id="KAK0534389.1"/>
    </source>
</evidence>
<comment type="caution">
    <text evidence="4">The sequence shown here is derived from an EMBL/GenBank/DDBJ whole genome shotgun (WGS) entry which is preliminary data.</text>
</comment>
<feature type="domain" description="AMP-dependent synthetase/ligase" evidence="2">
    <location>
        <begin position="47"/>
        <end position="454"/>
    </location>
</feature>
<evidence type="ECO:0008006" key="6">
    <source>
        <dbReference type="Google" id="ProtNLM"/>
    </source>
</evidence>
<protein>
    <recommendedName>
        <fullName evidence="6">AMP-dependent synthetase/ligase domain-containing protein</fullName>
    </recommendedName>
</protein>
<dbReference type="Pfam" id="PF00501">
    <property type="entry name" value="AMP-binding"/>
    <property type="match status" value="1"/>
</dbReference>
<keyword evidence="5" id="KW-1185">Reference proteome</keyword>
<dbReference type="InterPro" id="IPR025110">
    <property type="entry name" value="AMP-bd_C"/>
</dbReference>
<dbReference type="Gene3D" id="3.40.50.12780">
    <property type="entry name" value="N-terminal domain of ligase-like"/>
    <property type="match status" value="1"/>
</dbReference>
<dbReference type="EMBL" id="JAPDMQ010000117">
    <property type="protein sequence ID" value="KAK0534389.1"/>
    <property type="molecule type" value="Genomic_DNA"/>
</dbReference>
<organism evidence="4 5">
    <name type="scientific">Tilletia horrida</name>
    <dbReference type="NCBI Taxonomy" id="155126"/>
    <lineage>
        <taxon>Eukaryota</taxon>
        <taxon>Fungi</taxon>
        <taxon>Dikarya</taxon>
        <taxon>Basidiomycota</taxon>
        <taxon>Ustilaginomycotina</taxon>
        <taxon>Exobasidiomycetes</taxon>
        <taxon>Tilletiales</taxon>
        <taxon>Tilletiaceae</taxon>
        <taxon>Tilletia</taxon>
    </lineage>
</organism>
<name>A0AAN6GFI0_9BASI</name>
<evidence type="ECO:0000313" key="5">
    <source>
        <dbReference type="Proteomes" id="UP001176521"/>
    </source>
</evidence>
<dbReference type="InterPro" id="IPR000873">
    <property type="entry name" value="AMP-dep_synth/lig_dom"/>
</dbReference>
<evidence type="ECO:0000259" key="3">
    <source>
        <dbReference type="Pfam" id="PF13193"/>
    </source>
</evidence>
<feature type="region of interest" description="Disordered" evidence="1">
    <location>
        <begin position="624"/>
        <end position="646"/>
    </location>
</feature>